<protein>
    <submittedName>
        <fullName evidence="5">AMP-binding protein</fullName>
    </submittedName>
</protein>
<accession>A0A8E1VUD7</accession>
<dbReference type="PANTHER" id="PTHR43201:SF5">
    <property type="entry name" value="MEDIUM-CHAIN ACYL-COA LIGASE ACSF2, MITOCHONDRIAL"/>
    <property type="match status" value="1"/>
</dbReference>
<dbReference type="Proteomes" id="UP000550260">
    <property type="component" value="Unassembled WGS sequence"/>
</dbReference>
<dbReference type="GO" id="GO:0031956">
    <property type="term" value="F:medium-chain fatty acid-CoA ligase activity"/>
    <property type="evidence" value="ECO:0007669"/>
    <property type="project" value="TreeGrafter"/>
</dbReference>
<feature type="domain" description="AMP-binding enzyme C-terminal" evidence="4">
    <location>
        <begin position="469"/>
        <end position="546"/>
    </location>
</feature>
<dbReference type="InterPro" id="IPR042099">
    <property type="entry name" value="ANL_N_sf"/>
</dbReference>
<dbReference type="AlphaFoldDB" id="A0A8E1VUD7"/>
<dbReference type="InterPro" id="IPR045851">
    <property type="entry name" value="AMP-bd_C_sf"/>
</dbReference>
<proteinExistence type="inferred from homology"/>
<dbReference type="EMBL" id="JACJHR010000004">
    <property type="protein sequence ID" value="MBB2498448.1"/>
    <property type="molecule type" value="Genomic_DNA"/>
</dbReference>
<dbReference type="Pfam" id="PF13193">
    <property type="entry name" value="AMP-binding_C"/>
    <property type="match status" value="1"/>
</dbReference>
<comment type="caution">
    <text evidence="5">The sequence shown here is derived from an EMBL/GenBank/DDBJ whole genome shotgun (WGS) entry which is preliminary data.</text>
</comment>
<organism evidence="5 6">
    <name type="scientific">Amycolatopsis echigonensis</name>
    <dbReference type="NCBI Taxonomy" id="2576905"/>
    <lineage>
        <taxon>Bacteria</taxon>
        <taxon>Bacillati</taxon>
        <taxon>Actinomycetota</taxon>
        <taxon>Actinomycetes</taxon>
        <taxon>Pseudonocardiales</taxon>
        <taxon>Pseudonocardiaceae</taxon>
        <taxon>Amycolatopsis</taxon>
    </lineage>
</organism>
<dbReference type="InterPro" id="IPR020845">
    <property type="entry name" value="AMP-binding_CS"/>
</dbReference>
<reference evidence="5 6" key="1">
    <citation type="submission" date="2020-08" db="EMBL/GenBank/DDBJ databases">
        <title>Amycolatopsis echigonensis JCM 21831.</title>
        <authorList>
            <person name="Tedsree N."/>
            <person name="Kuncharoen N."/>
            <person name="Likhitwitayawuid K."/>
            <person name="Tanasupawat S."/>
        </authorList>
    </citation>
    <scope>NUCLEOTIDE SEQUENCE [LARGE SCALE GENOMIC DNA]</scope>
    <source>
        <strain evidence="5 6">JCM 21831</strain>
    </source>
</reference>
<dbReference type="InterPro" id="IPR000873">
    <property type="entry name" value="AMP-dep_synth/lig_dom"/>
</dbReference>
<evidence type="ECO:0000313" key="6">
    <source>
        <dbReference type="Proteomes" id="UP000550260"/>
    </source>
</evidence>
<feature type="domain" description="AMP-dependent synthetase/ligase" evidence="3">
    <location>
        <begin position="47"/>
        <end position="418"/>
    </location>
</feature>
<evidence type="ECO:0000313" key="5">
    <source>
        <dbReference type="EMBL" id="MBB2498448.1"/>
    </source>
</evidence>
<evidence type="ECO:0000259" key="4">
    <source>
        <dbReference type="Pfam" id="PF13193"/>
    </source>
</evidence>
<sequence>MAERGQGDPLGGAVDRRVRADRMPGDPAELRGLGWWRDRTVVDDFLEHSARQPGKTAVVSRRGDRNAESFTYREFAGIVDRFASVLLELGVRPGEAVSFQLPNWWQFAAVHLACGRIGAVSNPVLPILRSREVAFICDRLRSRVLITPGTFRGHDYAAMAAGIAASVGTLEHVLVAGEAPEGLPGTRRLEELAAAVAVAPNLDALRPSPDDPAQVGFTSGTTGEPKGVVHTWNTVYAGMRPSYEAARLTPDDVLLAFSPLGHTVGFYYGVTMPFLYGMTVVYQDTWDPAAALELIAEHGVTWTMAAPTFLADLCAAGSARPVRSLSRISCAGAPIPPDLVGRVRERLGARLLAVWGMTEVGALSTTRLDDDPLRAAESDGGPMPWNELKIADKTGRELPHGQEGRLLARGASLLVGYHGRRDLLDAAIDADGWFDTGDLARMDDDGYIRICGRTKDIVVRGGENVPVVEVEGELVRHPAIRDVAVVGAPDPRLGERAVAVVVPADPRQPPDLRDLQAHLRAAGMATQFWPEHLVLADSLPRTATGKVQKFLLRADVAGVFAGDTPKTTILEPK</sequence>
<evidence type="ECO:0000256" key="1">
    <source>
        <dbReference type="ARBA" id="ARBA00006432"/>
    </source>
</evidence>
<dbReference type="PANTHER" id="PTHR43201">
    <property type="entry name" value="ACYL-COA SYNTHETASE"/>
    <property type="match status" value="1"/>
</dbReference>
<keyword evidence="2" id="KW-0436">Ligase</keyword>
<name>A0A8E1VUD7_9PSEU</name>
<dbReference type="SUPFAM" id="SSF56801">
    <property type="entry name" value="Acetyl-CoA synthetase-like"/>
    <property type="match status" value="1"/>
</dbReference>
<gene>
    <name evidence="5" type="ORF">H5411_04770</name>
</gene>
<dbReference type="PROSITE" id="PS00455">
    <property type="entry name" value="AMP_BINDING"/>
    <property type="match status" value="1"/>
</dbReference>
<dbReference type="Gene3D" id="3.30.300.30">
    <property type="match status" value="1"/>
</dbReference>
<dbReference type="Pfam" id="PF00501">
    <property type="entry name" value="AMP-binding"/>
    <property type="match status" value="1"/>
</dbReference>
<dbReference type="GO" id="GO:0006631">
    <property type="term" value="P:fatty acid metabolic process"/>
    <property type="evidence" value="ECO:0007669"/>
    <property type="project" value="TreeGrafter"/>
</dbReference>
<dbReference type="InterPro" id="IPR025110">
    <property type="entry name" value="AMP-bd_C"/>
</dbReference>
<dbReference type="Gene3D" id="3.40.50.12780">
    <property type="entry name" value="N-terminal domain of ligase-like"/>
    <property type="match status" value="1"/>
</dbReference>
<dbReference type="RefSeq" id="WP_134662668.1">
    <property type="nucleotide sequence ID" value="NZ_JACJHR010000004.1"/>
</dbReference>
<evidence type="ECO:0000256" key="2">
    <source>
        <dbReference type="ARBA" id="ARBA00022598"/>
    </source>
</evidence>
<comment type="similarity">
    <text evidence="1">Belongs to the ATP-dependent AMP-binding enzyme family.</text>
</comment>
<evidence type="ECO:0000259" key="3">
    <source>
        <dbReference type="Pfam" id="PF00501"/>
    </source>
</evidence>